<feature type="domain" description="PAC" evidence="13">
    <location>
        <begin position="208"/>
        <end position="260"/>
    </location>
</feature>
<evidence type="ECO:0000256" key="5">
    <source>
        <dbReference type="ARBA" id="ARBA00022553"/>
    </source>
</evidence>
<dbReference type="InterPro" id="IPR036097">
    <property type="entry name" value="HisK_dim/P_sf"/>
</dbReference>
<dbReference type="PROSITE" id="PS50113">
    <property type="entry name" value="PAC"/>
    <property type="match status" value="2"/>
</dbReference>
<comment type="caution">
    <text evidence="14">The sequence shown here is derived from an EMBL/GenBank/DDBJ whole genome shotgun (WGS) entry which is preliminary data.</text>
</comment>
<feature type="transmembrane region" description="Helical" evidence="10">
    <location>
        <begin position="14"/>
        <end position="33"/>
    </location>
</feature>
<accession>A0A8J3ZM93</accession>
<dbReference type="SUPFAM" id="SSF55874">
    <property type="entry name" value="ATPase domain of HSP90 chaperone/DNA topoisomerase II/histidine kinase"/>
    <property type="match status" value="1"/>
</dbReference>
<evidence type="ECO:0000313" key="14">
    <source>
        <dbReference type="EMBL" id="GIJ65388.1"/>
    </source>
</evidence>
<dbReference type="Pfam" id="PF00989">
    <property type="entry name" value="PAS"/>
    <property type="match status" value="1"/>
</dbReference>
<dbReference type="Proteomes" id="UP000635606">
    <property type="component" value="Unassembled WGS sequence"/>
</dbReference>
<dbReference type="FunFam" id="1.10.287.130:FF:000001">
    <property type="entry name" value="Two-component sensor histidine kinase"/>
    <property type="match status" value="1"/>
</dbReference>
<evidence type="ECO:0000259" key="12">
    <source>
        <dbReference type="PROSITE" id="PS50112"/>
    </source>
</evidence>
<dbReference type="GO" id="GO:0006355">
    <property type="term" value="P:regulation of DNA-templated transcription"/>
    <property type="evidence" value="ECO:0007669"/>
    <property type="project" value="InterPro"/>
</dbReference>
<keyword evidence="8" id="KW-0902">Two-component regulatory system</keyword>
<name>A0A8J3ZM93_9ACTN</name>
<reference evidence="14" key="1">
    <citation type="submission" date="2021-01" db="EMBL/GenBank/DDBJ databases">
        <title>Whole genome shotgun sequence of Virgisporangium ochraceum NBRC 16418.</title>
        <authorList>
            <person name="Komaki H."/>
            <person name="Tamura T."/>
        </authorList>
    </citation>
    <scope>NUCLEOTIDE SEQUENCE</scope>
    <source>
        <strain evidence="14">NBRC 16418</strain>
    </source>
</reference>
<evidence type="ECO:0000256" key="3">
    <source>
        <dbReference type="ARBA" id="ARBA00004236"/>
    </source>
</evidence>
<evidence type="ECO:0000256" key="10">
    <source>
        <dbReference type="SAM" id="Phobius"/>
    </source>
</evidence>
<gene>
    <name evidence="14" type="ORF">Voc01_003050</name>
</gene>
<dbReference type="SUPFAM" id="SSF47384">
    <property type="entry name" value="Homodimeric domain of signal transducing histidine kinase"/>
    <property type="match status" value="1"/>
</dbReference>
<comment type="catalytic activity">
    <reaction evidence="1">
        <text>ATP + protein L-histidine = ADP + protein N-phospho-L-histidine.</text>
        <dbReference type="EC" id="2.7.13.3"/>
    </reaction>
</comment>
<dbReference type="Pfam" id="PF02518">
    <property type="entry name" value="HATPase_c"/>
    <property type="match status" value="1"/>
</dbReference>
<evidence type="ECO:0000313" key="15">
    <source>
        <dbReference type="Proteomes" id="UP000635606"/>
    </source>
</evidence>
<comment type="cofactor">
    <cofactor evidence="2">
        <name>a divalent metal cation</name>
        <dbReference type="ChEBI" id="CHEBI:60240"/>
    </cofactor>
</comment>
<organism evidence="14 15">
    <name type="scientific">Virgisporangium ochraceum</name>
    <dbReference type="NCBI Taxonomy" id="65505"/>
    <lineage>
        <taxon>Bacteria</taxon>
        <taxon>Bacillati</taxon>
        <taxon>Actinomycetota</taxon>
        <taxon>Actinomycetes</taxon>
        <taxon>Micromonosporales</taxon>
        <taxon>Micromonosporaceae</taxon>
        <taxon>Virgisporangium</taxon>
    </lineage>
</organism>
<dbReference type="EC" id="2.7.13.3" evidence="4"/>
<evidence type="ECO:0000256" key="1">
    <source>
        <dbReference type="ARBA" id="ARBA00000085"/>
    </source>
</evidence>
<keyword evidence="10" id="KW-1133">Transmembrane helix</keyword>
<dbReference type="InterPro" id="IPR013767">
    <property type="entry name" value="PAS_fold"/>
</dbReference>
<evidence type="ECO:0000256" key="6">
    <source>
        <dbReference type="ARBA" id="ARBA00022679"/>
    </source>
</evidence>
<dbReference type="CDD" id="cd00082">
    <property type="entry name" value="HisKA"/>
    <property type="match status" value="1"/>
</dbReference>
<proteinExistence type="predicted"/>
<evidence type="ECO:0000259" key="11">
    <source>
        <dbReference type="PROSITE" id="PS50109"/>
    </source>
</evidence>
<feature type="domain" description="Histidine kinase" evidence="11">
    <location>
        <begin position="406"/>
        <end position="624"/>
    </location>
</feature>
<protein>
    <recommendedName>
        <fullName evidence="4">histidine kinase</fullName>
        <ecNumber evidence="4">2.7.13.3</ecNumber>
    </recommendedName>
</protein>
<dbReference type="FunFam" id="3.30.565.10:FF:000006">
    <property type="entry name" value="Sensor histidine kinase WalK"/>
    <property type="match status" value="1"/>
</dbReference>
<dbReference type="InterPro" id="IPR004358">
    <property type="entry name" value="Sig_transdc_His_kin-like_C"/>
</dbReference>
<dbReference type="SMART" id="SM00388">
    <property type="entry name" value="HisKA"/>
    <property type="match status" value="1"/>
</dbReference>
<sequence length="624" mass="66928">MAGEAVRAARGRPYGVVAALVGAAVGATAQVALRRLRLHRAALDTVTDGVVILDPRGRVTMVNRTARALLGLTGAPLRGIVLPAALTDPATDEITLAERHLRIETHHLADGAGTVTVISDVTDRKLADRRLAAHIVALEGQLALLDLAHDAVLIRDADGRITYCNRAAETLYGRPRAELLGMRAADLADPTDGGRGAVDAALRSTGMWTGDLRQRRADGATVHVHSRQAMRRDTTGRPHAVIEINSDVTGHRLAESRLRSTEEQQRLLLDGAGDCAIVTLDPEGRVTSWSSSAERLLGYAEAEIVGHPVTAFFRPEDVSAGLPARLLSEARTAGRVETAGPRLRRDGTTFWANSVITAAVADDGDLRGFVKVIRDDTPQHEVEEQVVALNHELRELDRLKTDLIATVSHELRTPLTSIRGYTEMLLEEEAGELGSIQRRMLDVIDTNGARLLSLVEDLLSFAKVDTGDFALAPELIDVTDLLAAVDTTVRPALPTGLLLDLVVPAAVPPVPVDATHLNRALLSLLSNAVKFSPAGGVITLTGEYDENEVRLSVRDTGIGIPPDEQARLFQRFFRSSLAREQHIQGTGLGLALVKTIAEAHGGRVTLESEVGKGTCVTLHLPRTA</sequence>
<dbReference type="CDD" id="cd00075">
    <property type="entry name" value="HATPase"/>
    <property type="match status" value="1"/>
</dbReference>
<dbReference type="Gene3D" id="3.30.450.20">
    <property type="entry name" value="PAS domain"/>
    <property type="match status" value="3"/>
</dbReference>
<dbReference type="InterPro" id="IPR036890">
    <property type="entry name" value="HATPase_C_sf"/>
</dbReference>
<keyword evidence="7" id="KW-0418">Kinase</keyword>
<dbReference type="InterPro" id="IPR000700">
    <property type="entry name" value="PAS-assoc_C"/>
</dbReference>
<dbReference type="Gene3D" id="3.30.565.10">
    <property type="entry name" value="Histidine kinase-like ATPase, C-terminal domain"/>
    <property type="match status" value="1"/>
</dbReference>
<dbReference type="RefSeq" id="WP_203925398.1">
    <property type="nucleotide sequence ID" value="NZ_BOPH01000003.1"/>
</dbReference>
<dbReference type="InterPro" id="IPR003661">
    <property type="entry name" value="HisK_dim/P_dom"/>
</dbReference>
<dbReference type="PRINTS" id="PR00344">
    <property type="entry name" value="BCTRLSENSOR"/>
</dbReference>
<evidence type="ECO:0000256" key="4">
    <source>
        <dbReference type="ARBA" id="ARBA00012438"/>
    </source>
</evidence>
<dbReference type="GO" id="GO:0005509">
    <property type="term" value="F:calcium ion binding"/>
    <property type="evidence" value="ECO:0007669"/>
    <property type="project" value="UniProtKB-ARBA"/>
</dbReference>
<feature type="domain" description="PAS" evidence="12">
    <location>
        <begin position="35"/>
        <end position="79"/>
    </location>
</feature>
<comment type="subcellular location">
    <subcellularLocation>
        <location evidence="3">Cell membrane</location>
    </subcellularLocation>
</comment>
<dbReference type="PROSITE" id="PS50109">
    <property type="entry name" value="HIS_KIN"/>
    <property type="match status" value="1"/>
</dbReference>
<dbReference type="InterPro" id="IPR001610">
    <property type="entry name" value="PAC"/>
</dbReference>
<keyword evidence="10" id="KW-0812">Transmembrane</keyword>
<dbReference type="InterPro" id="IPR003594">
    <property type="entry name" value="HATPase_dom"/>
</dbReference>
<feature type="domain" description="PAS" evidence="12">
    <location>
        <begin position="261"/>
        <end position="317"/>
    </location>
</feature>
<evidence type="ECO:0000256" key="8">
    <source>
        <dbReference type="ARBA" id="ARBA00023012"/>
    </source>
</evidence>
<evidence type="ECO:0000256" key="2">
    <source>
        <dbReference type="ARBA" id="ARBA00001968"/>
    </source>
</evidence>
<dbReference type="InterPro" id="IPR000014">
    <property type="entry name" value="PAS"/>
</dbReference>
<keyword evidence="15" id="KW-1185">Reference proteome</keyword>
<dbReference type="SMART" id="SM00086">
    <property type="entry name" value="PAC"/>
    <property type="match status" value="2"/>
</dbReference>
<dbReference type="PANTHER" id="PTHR43047:SF72">
    <property type="entry name" value="OSMOSENSING HISTIDINE PROTEIN KINASE SLN1"/>
    <property type="match status" value="1"/>
</dbReference>
<dbReference type="Gene3D" id="1.10.287.130">
    <property type="match status" value="1"/>
</dbReference>
<evidence type="ECO:0000256" key="7">
    <source>
        <dbReference type="ARBA" id="ARBA00022777"/>
    </source>
</evidence>
<keyword evidence="6" id="KW-0808">Transferase</keyword>
<dbReference type="Pfam" id="PF00512">
    <property type="entry name" value="HisKA"/>
    <property type="match status" value="1"/>
</dbReference>
<dbReference type="InterPro" id="IPR005467">
    <property type="entry name" value="His_kinase_dom"/>
</dbReference>
<feature type="domain" description="PAC" evidence="13">
    <location>
        <begin position="334"/>
        <end position="388"/>
    </location>
</feature>
<dbReference type="SMART" id="SM00091">
    <property type="entry name" value="PAS"/>
    <property type="match status" value="3"/>
</dbReference>
<keyword evidence="9 10" id="KW-0472">Membrane</keyword>
<dbReference type="PANTHER" id="PTHR43047">
    <property type="entry name" value="TWO-COMPONENT HISTIDINE PROTEIN KINASE"/>
    <property type="match status" value="1"/>
</dbReference>
<dbReference type="AlphaFoldDB" id="A0A8J3ZM93"/>
<evidence type="ECO:0000256" key="9">
    <source>
        <dbReference type="ARBA" id="ARBA00023136"/>
    </source>
</evidence>
<dbReference type="SUPFAM" id="SSF55785">
    <property type="entry name" value="PYP-like sensor domain (PAS domain)"/>
    <property type="match status" value="3"/>
</dbReference>
<dbReference type="GO" id="GO:0005886">
    <property type="term" value="C:plasma membrane"/>
    <property type="evidence" value="ECO:0007669"/>
    <property type="project" value="UniProtKB-SubCell"/>
</dbReference>
<dbReference type="Pfam" id="PF13426">
    <property type="entry name" value="PAS_9"/>
    <property type="match status" value="1"/>
</dbReference>
<dbReference type="GO" id="GO:0009927">
    <property type="term" value="F:histidine phosphotransfer kinase activity"/>
    <property type="evidence" value="ECO:0007669"/>
    <property type="project" value="TreeGrafter"/>
</dbReference>
<feature type="domain" description="PAS" evidence="12">
    <location>
        <begin position="144"/>
        <end position="192"/>
    </location>
</feature>
<dbReference type="SMART" id="SM00387">
    <property type="entry name" value="HATPase_c"/>
    <property type="match status" value="1"/>
</dbReference>
<dbReference type="InterPro" id="IPR035965">
    <property type="entry name" value="PAS-like_dom_sf"/>
</dbReference>
<dbReference type="CDD" id="cd00130">
    <property type="entry name" value="PAS"/>
    <property type="match status" value="3"/>
</dbReference>
<dbReference type="PROSITE" id="PS50112">
    <property type="entry name" value="PAS"/>
    <property type="match status" value="3"/>
</dbReference>
<dbReference type="Pfam" id="PF13188">
    <property type="entry name" value="PAS_8"/>
    <property type="match status" value="1"/>
</dbReference>
<evidence type="ECO:0000259" key="13">
    <source>
        <dbReference type="PROSITE" id="PS50113"/>
    </source>
</evidence>
<dbReference type="GO" id="GO:0000155">
    <property type="term" value="F:phosphorelay sensor kinase activity"/>
    <property type="evidence" value="ECO:0007669"/>
    <property type="project" value="InterPro"/>
</dbReference>
<dbReference type="EMBL" id="BOPH01000003">
    <property type="protein sequence ID" value="GIJ65388.1"/>
    <property type="molecule type" value="Genomic_DNA"/>
</dbReference>
<dbReference type="NCBIfam" id="TIGR00229">
    <property type="entry name" value="sensory_box"/>
    <property type="match status" value="3"/>
</dbReference>
<keyword evidence="5" id="KW-0597">Phosphoprotein</keyword>